<evidence type="ECO:0000313" key="3">
    <source>
        <dbReference type="EMBL" id="EGV65783.1"/>
    </source>
</evidence>
<feature type="compositionally biased region" description="Polar residues" evidence="1">
    <location>
        <begin position="263"/>
        <end position="279"/>
    </location>
</feature>
<dbReference type="STRING" id="590646.G3AY77"/>
<reference evidence="3 4" key="1">
    <citation type="journal article" date="2011" name="Proc. Natl. Acad. Sci. U.S.A.">
        <title>Comparative genomics of xylose-fermenting fungi for enhanced biofuel production.</title>
        <authorList>
            <person name="Wohlbach D.J."/>
            <person name="Kuo A."/>
            <person name="Sato T.K."/>
            <person name="Potts K.M."/>
            <person name="Salamov A.A."/>
            <person name="LaButti K.M."/>
            <person name="Sun H."/>
            <person name="Clum A."/>
            <person name="Pangilinan J.L."/>
            <person name="Lindquist E.A."/>
            <person name="Lucas S."/>
            <person name="Lapidus A."/>
            <person name="Jin M."/>
            <person name="Gunawan C."/>
            <person name="Balan V."/>
            <person name="Dale B.E."/>
            <person name="Jeffries T.W."/>
            <person name="Zinkel R."/>
            <person name="Barry K.W."/>
            <person name="Grigoriev I.V."/>
            <person name="Gasch A.P."/>
        </authorList>
    </citation>
    <scope>NUCLEOTIDE SEQUENCE [LARGE SCALE GENOMIC DNA]</scope>
    <source>
        <strain evidence="4">ATCC 10573 / BCRC 21748 / CBS 615 / JCM 9827 / NBRC 10315 / NRRL Y-1498 / VKM Y-70</strain>
    </source>
</reference>
<feature type="region of interest" description="Disordered" evidence="1">
    <location>
        <begin position="1"/>
        <end position="20"/>
    </location>
</feature>
<feature type="compositionally biased region" description="Polar residues" evidence="1">
    <location>
        <begin position="220"/>
        <end position="229"/>
    </location>
</feature>
<accession>G3AY77</accession>
<keyword evidence="4" id="KW-1185">Reference proteome</keyword>
<dbReference type="eggNOG" id="KOG4842">
    <property type="taxonomic scope" value="Eukaryota"/>
</dbReference>
<organism evidence="4">
    <name type="scientific">Candida tenuis (strain ATCC 10573 / BCRC 21748 / CBS 615 / JCM 9827 / NBRC 10315 / NRRL Y-1498 / VKM Y-70)</name>
    <name type="common">Yeast</name>
    <name type="synonym">Yamadazyma tenuis</name>
    <dbReference type="NCBI Taxonomy" id="590646"/>
    <lineage>
        <taxon>Eukaryota</taxon>
        <taxon>Fungi</taxon>
        <taxon>Dikarya</taxon>
        <taxon>Ascomycota</taxon>
        <taxon>Saccharomycotina</taxon>
        <taxon>Pichiomycetes</taxon>
        <taxon>Debaryomycetaceae</taxon>
        <taxon>Yamadazyma</taxon>
    </lineage>
</organism>
<dbReference type="GeneID" id="18249677"/>
<dbReference type="PROSITE" id="PS51397">
    <property type="entry name" value="WLM"/>
    <property type="match status" value="1"/>
</dbReference>
<proteinExistence type="predicted"/>
<protein>
    <recommendedName>
        <fullName evidence="2">WLM domain-containing protein</fullName>
    </recommendedName>
</protein>
<dbReference type="GO" id="GO:0006281">
    <property type="term" value="P:DNA repair"/>
    <property type="evidence" value="ECO:0007669"/>
    <property type="project" value="TreeGrafter"/>
</dbReference>
<dbReference type="AlphaFoldDB" id="G3AY77"/>
<dbReference type="InterPro" id="IPR053000">
    <property type="entry name" value="WSS1-like_metalloprotease"/>
</dbReference>
<evidence type="ECO:0000313" key="4">
    <source>
        <dbReference type="Proteomes" id="UP000000707"/>
    </source>
</evidence>
<feature type="region of interest" description="Disordered" evidence="1">
    <location>
        <begin position="214"/>
        <end position="235"/>
    </location>
</feature>
<dbReference type="InterPro" id="IPR013536">
    <property type="entry name" value="WLM_dom"/>
</dbReference>
<evidence type="ECO:0000256" key="1">
    <source>
        <dbReference type="SAM" id="MobiDB-lite"/>
    </source>
</evidence>
<evidence type="ECO:0000259" key="2">
    <source>
        <dbReference type="PROSITE" id="PS51397"/>
    </source>
</evidence>
<dbReference type="Proteomes" id="UP000000707">
    <property type="component" value="Unassembled WGS sequence"/>
</dbReference>
<name>G3AY77_CANTC</name>
<dbReference type="PANTHER" id="PTHR46622">
    <property type="entry name" value="DNA-DEPENDENT METALLOPROTEASE WSS1"/>
    <property type="match status" value="1"/>
</dbReference>
<dbReference type="GO" id="GO:0008237">
    <property type="term" value="F:metallopeptidase activity"/>
    <property type="evidence" value="ECO:0007669"/>
    <property type="project" value="TreeGrafter"/>
</dbReference>
<dbReference type="Pfam" id="PF08325">
    <property type="entry name" value="WLM"/>
    <property type="match status" value="1"/>
</dbReference>
<feature type="compositionally biased region" description="Basic and acidic residues" evidence="1">
    <location>
        <begin position="299"/>
        <end position="309"/>
    </location>
</feature>
<dbReference type="PANTHER" id="PTHR46622:SF1">
    <property type="entry name" value="DNA-DEPENDENT METALLOPROTEASE WSS1"/>
    <property type="match status" value="1"/>
</dbReference>
<gene>
    <name evidence="3" type="ORF">CANTEDRAFT_133202</name>
</gene>
<feature type="domain" description="WLM" evidence="2">
    <location>
        <begin position="14"/>
        <end position="216"/>
    </location>
</feature>
<dbReference type="HOGENOM" id="CLU_023057_3_0_1"/>
<dbReference type="OrthoDB" id="49605at2759"/>
<dbReference type="EMBL" id="GL996512">
    <property type="protein sequence ID" value="EGV65783.1"/>
    <property type="molecule type" value="Genomic_DNA"/>
</dbReference>
<dbReference type="GO" id="GO:0005634">
    <property type="term" value="C:nucleus"/>
    <property type="evidence" value="ECO:0007669"/>
    <property type="project" value="TreeGrafter"/>
</dbReference>
<feature type="region of interest" description="Disordered" evidence="1">
    <location>
        <begin position="259"/>
        <end position="309"/>
    </location>
</feature>
<dbReference type="KEGG" id="cten:18249677"/>
<sequence length="309" mass="34834">MVVNGGRRPVAKPHERSPPTNRITKIASLKRFPDKEYANSILHDVAKLVAPIMHENNFEVGLLCEMFPKSPNLLGLNINMGQKIMLRLRHHSNSKSFLPMSDIVGTMLHELTHNIHGPHNDKFYKFLDKIKERFEEIQYNPSSVTGYVCEENKLGRGNTLFRDYKSIRDKRIEALGKAKYKSEFRKLGGNSKTGEPRMDPKSLRLRALEAAEQRLRDSKSCNSKEQTQAEPEDDELEIVDVDSLQGLIRPRDISRLTGAKGSIANSTSGPSNLVQTQTRSDIEVIDLTSDTPEAASDSQIRDQDVVVLD</sequence>